<dbReference type="InterPro" id="IPR056924">
    <property type="entry name" value="SH3_Tf2-1"/>
</dbReference>
<sequence>KGKLIPHHVGPNEIVKQVRMVAYEFKFPKELSMIHMVFHFSMLKKCIGDPVSVLPIDGLGVKEHLSCEEVPVGILDRHVKKIQNKKVSSVMVLWRNHLVENTT</sequence>
<name>A0A6N2ALD9_SOLCI</name>
<dbReference type="EMBL" id="RXGB01013087">
    <property type="protein sequence ID" value="TMW83186.1"/>
    <property type="molecule type" value="Genomic_DNA"/>
</dbReference>
<comment type="caution">
    <text evidence="2">The sequence shown here is derived from an EMBL/GenBank/DDBJ whole genome shotgun (WGS) entry which is preliminary data.</text>
</comment>
<dbReference type="PANTHER" id="PTHR46148:SF60">
    <property type="entry name" value="CHROMO DOMAIN-CONTAINING PROTEIN"/>
    <property type="match status" value="1"/>
</dbReference>
<evidence type="ECO:0000313" key="2">
    <source>
        <dbReference type="EMBL" id="TMW83186.1"/>
    </source>
</evidence>
<reference evidence="2" key="1">
    <citation type="submission" date="2019-05" db="EMBL/GenBank/DDBJ databases">
        <title>The de novo reference genome and transcriptome assemblies of the wild tomato species Solanum chilense.</title>
        <authorList>
            <person name="Stam R."/>
            <person name="Nosenko T."/>
            <person name="Hoerger A.C."/>
            <person name="Stephan W."/>
            <person name="Seidel M.A."/>
            <person name="Kuhn J.M.M."/>
            <person name="Haberer G."/>
            <person name="Tellier A."/>
        </authorList>
    </citation>
    <scope>NUCLEOTIDE SEQUENCE</scope>
    <source>
        <tissue evidence="2">Mature leaves</tissue>
    </source>
</reference>
<evidence type="ECO:0000259" key="1">
    <source>
        <dbReference type="Pfam" id="PF24626"/>
    </source>
</evidence>
<organism evidence="2">
    <name type="scientific">Solanum chilense</name>
    <name type="common">Tomato</name>
    <name type="synonym">Lycopersicon chilense</name>
    <dbReference type="NCBI Taxonomy" id="4083"/>
    <lineage>
        <taxon>Eukaryota</taxon>
        <taxon>Viridiplantae</taxon>
        <taxon>Streptophyta</taxon>
        <taxon>Embryophyta</taxon>
        <taxon>Tracheophyta</taxon>
        <taxon>Spermatophyta</taxon>
        <taxon>Magnoliopsida</taxon>
        <taxon>eudicotyledons</taxon>
        <taxon>Gunneridae</taxon>
        <taxon>Pentapetalae</taxon>
        <taxon>asterids</taxon>
        <taxon>lamiids</taxon>
        <taxon>Solanales</taxon>
        <taxon>Solanaceae</taxon>
        <taxon>Solanoideae</taxon>
        <taxon>Solaneae</taxon>
        <taxon>Solanum</taxon>
        <taxon>Solanum subgen. Lycopersicon</taxon>
    </lineage>
</organism>
<dbReference type="PANTHER" id="PTHR46148">
    <property type="entry name" value="CHROMO DOMAIN-CONTAINING PROTEIN"/>
    <property type="match status" value="1"/>
</dbReference>
<dbReference type="Pfam" id="PF24626">
    <property type="entry name" value="SH3_Tf2-1"/>
    <property type="match status" value="1"/>
</dbReference>
<accession>A0A6N2ALD9</accession>
<proteinExistence type="predicted"/>
<gene>
    <name evidence="2" type="ORF">EJD97_002549</name>
</gene>
<feature type="domain" description="Tf2-1-like SH3-like" evidence="1">
    <location>
        <begin position="1"/>
        <end position="46"/>
    </location>
</feature>
<dbReference type="AlphaFoldDB" id="A0A6N2ALD9"/>
<feature type="non-terminal residue" evidence="2">
    <location>
        <position position="1"/>
    </location>
</feature>
<protein>
    <recommendedName>
        <fullName evidence="1">Tf2-1-like SH3-like domain-containing protein</fullName>
    </recommendedName>
</protein>